<keyword evidence="3" id="KW-1185">Reference proteome</keyword>
<organism evidence="2 3">
    <name type="scientific">Mycena pura</name>
    <dbReference type="NCBI Taxonomy" id="153505"/>
    <lineage>
        <taxon>Eukaryota</taxon>
        <taxon>Fungi</taxon>
        <taxon>Dikarya</taxon>
        <taxon>Basidiomycota</taxon>
        <taxon>Agaricomycotina</taxon>
        <taxon>Agaricomycetes</taxon>
        <taxon>Agaricomycetidae</taxon>
        <taxon>Agaricales</taxon>
        <taxon>Marasmiineae</taxon>
        <taxon>Mycenaceae</taxon>
        <taxon>Mycena</taxon>
    </lineage>
</organism>
<accession>A0AAD6V118</accession>
<dbReference type="Proteomes" id="UP001219525">
    <property type="component" value="Unassembled WGS sequence"/>
</dbReference>
<reference evidence="2" key="1">
    <citation type="submission" date="2023-03" db="EMBL/GenBank/DDBJ databases">
        <title>Massive genome expansion in bonnet fungi (Mycena s.s.) driven by repeated elements and novel gene families across ecological guilds.</title>
        <authorList>
            <consortium name="Lawrence Berkeley National Laboratory"/>
            <person name="Harder C.B."/>
            <person name="Miyauchi S."/>
            <person name="Viragh M."/>
            <person name="Kuo A."/>
            <person name="Thoen E."/>
            <person name="Andreopoulos B."/>
            <person name="Lu D."/>
            <person name="Skrede I."/>
            <person name="Drula E."/>
            <person name="Henrissat B."/>
            <person name="Morin E."/>
            <person name="Kohler A."/>
            <person name="Barry K."/>
            <person name="LaButti K."/>
            <person name="Morin E."/>
            <person name="Salamov A."/>
            <person name="Lipzen A."/>
            <person name="Mereny Z."/>
            <person name="Hegedus B."/>
            <person name="Baldrian P."/>
            <person name="Stursova M."/>
            <person name="Weitz H."/>
            <person name="Taylor A."/>
            <person name="Grigoriev I.V."/>
            <person name="Nagy L.G."/>
            <person name="Martin F."/>
            <person name="Kauserud H."/>
        </authorList>
    </citation>
    <scope>NUCLEOTIDE SEQUENCE</scope>
    <source>
        <strain evidence="2">9144</strain>
    </source>
</reference>
<proteinExistence type="predicted"/>
<keyword evidence="1" id="KW-0812">Transmembrane</keyword>
<sequence length="348" mass="39548">MVSGHTPSTEAGAPGAIPLRKMTIKELLQWIRAAPEGIQNTSITELHWWGERTVLRHQFLVLRFTHSSVSYELRLERVGKLIWSPARAAVDEATFTILLLPQQACSFTYPAFVDFLDHKWRGPPPTMADIAHYADVIASCETRYSLAGSNCYWFARTLFHTLALRHYSFPYIVSPKEAGLINCVWYSDGLAMNKFRWRAVDGEDWKRHDPSSTGVVFRFLRYEEDVSSAVFWSRLGFILAFVLAIGIIIVTLVAWFALSHKRRGVFIAGVILTSIVVIAMMVLPAFFASWLREKLARAPMRRKREGILTSLEADQPPESRRGVYTPAEIPTQRMVARERGSLETATSW</sequence>
<protein>
    <submittedName>
        <fullName evidence="2">Uncharacterized protein</fullName>
    </submittedName>
</protein>
<feature type="transmembrane region" description="Helical" evidence="1">
    <location>
        <begin position="237"/>
        <end position="258"/>
    </location>
</feature>
<feature type="transmembrane region" description="Helical" evidence="1">
    <location>
        <begin position="264"/>
        <end position="291"/>
    </location>
</feature>
<keyword evidence="1" id="KW-0472">Membrane</keyword>
<dbReference type="AlphaFoldDB" id="A0AAD6V118"/>
<dbReference type="EMBL" id="JARJCW010000080">
    <property type="protein sequence ID" value="KAJ7197031.1"/>
    <property type="molecule type" value="Genomic_DNA"/>
</dbReference>
<evidence type="ECO:0000313" key="3">
    <source>
        <dbReference type="Proteomes" id="UP001219525"/>
    </source>
</evidence>
<name>A0AAD6V118_9AGAR</name>
<evidence type="ECO:0000256" key="1">
    <source>
        <dbReference type="SAM" id="Phobius"/>
    </source>
</evidence>
<gene>
    <name evidence="2" type="ORF">GGX14DRAFT_574530</name>
</gene>
<keyword evidence="1" id="KW-1133">Transmembrane helix</keyword>
<comment type="caution">
    <text evidence="2">The sequence shown here is derived from an EMBL/GenBank/DDBJ whole genome shotgun (WGS) entry which is preliminary data.</text>
</comment>
<evidence type="ECO:0000313" key="2">
    <source>
        <dbReference type="EMBL" id="KAJ7197031.1"/>
    </source>
</evidence>